<dbReference type="InterPro" id="IPR050248">
    <property type="entry name" value="Polysacc_deacetylase_ArnD"/>
</dbReference>
<feature type="domain" description="NodB homology" evidence="1">
    <location>
        <begin position="50"/>
        <end position="235"/>
    </location>
</feature>
<dbReference type="SUPFAM" id="SSF88713">
    <property type="entry name" value="Glycoside hydrolase/deacetylase"/>
    <property type="match status" value="1"/>
</dbReference>
<evidence type="ECO:0000259" key="1">
    <source>
        <dbReference type="PROSITE" id="PS51677"/>
    </source>
</evidence>
<protein>
    <submittedName>
        <fullName evidence="2">Polysaccharide deacetylase family protein</fullName>
    </submittedName>
</protein>
<evidence type="ECO:0000313" key="3">
    <source>
        <dbReference type="Proteomes" id="UP000553059"/>
    </source>
</evidence>
<reference evidence="2 3" key="1">
    <citation type="journal article" date="2020" name="Biotechnol. Biofuels">
        <title>New insights from the biogas microbiome by comprehensive genome-resolved metagenomics of nearly 1600 species originating from multiple anaerobic digesters.</title>
        <authorList>
            <person name="Campanaro S."/>
            <person name="Treu L."/>
            <person name="Rodriguez-R L.M."/>
            <person name="Kovalovszki A."/>
            <person name="Ziels R.M."/>
            <person name="Maus I."/>
            <person name="Zhu X."/>
            <person name="Kougias P.G."/>
            <person name="Basile A."/>
            <person name="Luo G."/>
            <person name="Schluter A."/>
            <person name="Konstantinidis K.T."/>
            <person name="Angelidaki I."/>
        </authorList>
    </citation>
    <scope>NUCLEOTIDE SEQUENCE [LARGE SCALE GENOMIC DNA]</scope>
    <source>
        <strain evidence="2">AS05jafATM_4</strain>
    </source>
</reference>
<dbReference type="PANTHER" id="PTHR10587:SF128">
    <property type="entry name" value="POLYSACCHARIDE DEACETYLASE PDAB-RELATED"/>
    <property type="match status" value="1"/>
</dbReference>
<dbReference type="AlphaFoldDB" id="A0A7C7D4N6"/>
<dbReference type="Gene3D" id="3.20.20.370">
    <property type="entry name" value="Glycoside hydrolase/deacetylase"/>
    <property type="match status" value="1"/>
</dbReference>
<name>A0A7C7D4N6_9FIRM</name>
<evidence type="ECO:0000313" key="2">
    <source>
        <dbReference type="EMBL" id="HHY26136.1"/>
    </source>
</evidence>
<organism evidence="2 3">
    <name type="scientific">Desulfitobacterium dehalogenans</name>
    <dbReference type="NCBI Taxonomy" id="36854"/>
    <lineage>
        <taxon>Bacteria</taxon>
        <taxon>Bacillati</taxon>
        <taxon>Bacillota</taxon>
        <taxon>Clostridia</taxon>
        <taxon>Eubacteriales</taxon>
        <taxon>Desulfitobacteriaceae</taxon>
        <taxon>Desulfitobacterium</taxon>
    </lineage>
</organism>
<dbReference type="Pfam" id="PF01522">
    <property type="entry name" value="Polysacc_deac_1"/>
    <property type="match status" value="1"/>
</dbReference>
<proteinExistence type="predicted"/>
<dbReference type="Proteomes" id="UP000553059">
    <property type="component" value="Unassembled WGS sequence"/>
</dbReference>
<dbReference type="PANTHER" id="PTHR10587">
    <property type="entry name" value="GLYCOSYL TRANSFERASE-RELATED"/>
    <property type="match status" value="1"/>
</dbReference>
<dbReference type="GO" id="GO:0016810">
    <property type="term" value="F:hydrolase activity, acting on carbon-nitrogen (but not peptide) bonds"/>
    <property type="evidence" value="ECO:0007669"/>
    <property type="project" value="InterPro"/>
</dbReference>
<dbReference type="PROSITE" id="PS51677">
    <property type="entry name" value="NODB"/>
    <property type="match status" value="1"/>
</dbReference>
<gene>
    <name evidence="2" type="ORF">GX523_05165</name>
</gene>
<dbReference type="EMBL" id="DUTF01000114">
    <property type="protein sequence ID" value="HHY26136.1"/>
    <property type="molecule type" value="Genomic_DNA"/>
</dbReference>
<dbReference type="GO" id="GO:0005975">
    <property type="term" value="P:carbohydrate metabolic process"/>
    <property type="evidence" value="ECO:0007669"/>
    <property type="project" value="InterPro"/>
</dbReference>
<accession>A0A7C7D4N6</accession>
<dbReference type="GO" id="GO:0016020">
    <property type="term" value="C:membrane"/>
    <property type="evidence" value="ECO:0007669"/>
    <property type="project" value="TreeGrafter"/>
</dbReference>
<dbReference type="InterPro" id="IPR002509">
    <property type="entry name" value="NODB_dom"/>
</dbReference>
<sequence>MKFIVFKRPALRNAMLWAILLFVVLAYRENVISVFSNKLKPIYSAEVTTSEIGLTFDISWGEKTPEPILDILKEKGVKATFFLSSPWASKHEDLVKRMVADGHEIASHGNRHVDLNTLSPGEIEREIMSAHEVLQQITGQKISLLRPPNGAYDNKLISVSQRLGYQVIQWSVDSLDWKRPGPEAVIRNVLNGLPNGHGAGPGDIILFHASDSAPDTIKALPVVIDQLIAKNYQLVPVGQLLKSAAKTWPPESNLPPLEQREAS</sequence>
<comment type="caution">
    <text evidence="2">The sequence shown here is derived from an EMBL/GenBank/DDBJ whole genome shotgun (WGS) entry which is preliminary data.</text>
</comment>
<dbReference type="InterPro" id="IPR011330">
    <property type="entry name" value="Glyco_hydro/deAcase_b/a-brl"/>
</dbReference>